<evidence type="ECO:0000313" key="1">
    <source>
        <dbReference type="EMBL" id="GIZ37374.1"/>
    </source>
</evidence>
<protein>
    <submittedName>
        <fullName evidence="1">Uncharacterized protein</fullName>
    </submittedName>
</protein>
<gene>
    <name evidence="1" type="ORF">CKM354_000082200</name>
</gene>
<name>A0A9P3C4L7_9PEZI</name>
<dbReference type="GeneID" id="68286397"/>
<dbReference type="AlphaFoldDB" id="A0A9P3C4L7"/>
<organism evidence="1 2">
    <name type="scientific">Cercospora kikuchii</name>
    <dbReference type="NCBI Taxonomy" id="84275"/>
    <lineage>
        <taxon>Eukaryota</taxon>
        <taxon>Fungi</taxon>
        <taxon>Dikarya</taxon>
        <taxon>Ascomycota</taxon>
        <taxon>Pezizomycotina</taxon>
        <taxon>Dothideomycetes</taxon>
        <taxon>Dothideomycetidae</taxon>
        <taxon>Mycosphaerellales</taxon>
        <taxon>Mycosphaerellaceae</taxon>
        <taxon>Cercospora</taxon>
    </lineage>
</organism>
<sequence>MADPQQHQCPGLDESAPAWAKKLFTDSERRMQDEENAIYLVCTISSSHLFIADHHQLEMTFPPSGYAAATQVIDGLQQHFIIWNFPNKSRVAATSQEINLGWLVAVPMNSAIPHTPELDSKEIKITKVRKGVRPEAERVGNENETGYETDHEMGAEAAADAGPAFHMDDMDVQGS</sequence>
<dbReference type="Proteomes" id="UP000825890">
    <property type="component" value="Unassembled WGS sequence"/>
</dbReference>
<reference evidence="1 2" key="1">
    <citation type="submission" date="2021-01" db="EMBL/GenBank/DDBJ databases">
        <title>Cercospora kikuchii MAFF 305040 whole genome shotgun sequence.</title>
        <authorList>
            <person name="Kashiwa T."/>
            <person name="Suzuki T."/>
        </authorList>
    </citation>
    <scope>NUCLEOTIDE SEQUENCE [LARGE SCALE GENOMIC DNA]</scope>
    <source>
        <strain evidence="1 2">MAFF 305040</strain>
    </source>
</reference>
<proteinExistence type="predicted"/>
<comment type="caution">
    <text evidence="1">The sequence shown here is derived from an EMBL/GenBank/DDBJ whole genome shotgun (WGS) entry which is preliminary data.</text>
</comment>
<dbReference type="OrthoDB" id="3634597at2759"/>
<dbReference type="RefSeq" id="XP_044651861.1">
    <property type="nucleotide sequence ID" value="XM_044795926.1"/>
</dbReference>
<dbReference type="EMBL" id="BOLY01000001">
    <property type="protein sequence ID" value="GIZ37374.1"/>
    <property type="molecule type" value="Genomic_DNA"/>
</dbReference>
<evidence type="ECO:0000313" key="2">
    <source>
        <dbReference type="Proteomes" id="UP000825890"/>
    </source>
</evidence>
<accession>A0A9P3C4L7</accession>
<keyword evidence="2" id="KW-1185">Reference proteome</keyword>